<gene>
    <name evidence="2" type="ORF">H0485_12980</name>
</gene>
<dbReference type="PANTHER" id="PTHR18964">
    <property type="entry name" value="ROK (REPRESSOR, ORF, KINASE) FAMILY"/>
    <property type="match status" value="1"/>
</dbReference>
<dbReference type="InterPro" id="IPR036388">
    <property type="entry name" value="WH-like_DNA-bd_sf"/>
</dbReference>
<dbReference type="EMBL" id="JACDXX010000011">
    <property type="protein sequence ID" value="MCB5410910.1"/>
    <property type="molecule type" value="Genomic_DNA"/>
</dbReference>
<dbReference type="Proteomes" id="UP001198571">
    <property type="component" value="Unassembled WGS sequence"/>
</dbReference>
<dbReference type="InterPro" id="IPR000600">
    <property type="entry name" value="ROK"/>
</dbReference>
<sequence>MSGKGSNSARLRQYNERVILQSLRHQREASKSDLARIAHLTPAAVADIIDGLEQAGFVRQLGKRLGRRGSPSVLYAVNPTRLYSIGIRIGRRATEAVMLDFTGEICARIGQDYDFPDPVRVRRAGNAAIQEFCARVSRVPGATVAGLGIAAPYFLGSWSETLGFPEDLGSRWQSIDLMTFFDSGEMPVFVENDATAAAHAELVLGAGMRFRDFMHISIDTFIGGGLVLDGRVHTGPHGNSAALGPLPVSPSGLSTAAVPSAHRTSLMHRASVYVLLDHLQAQGLKISRVRGLDPLPDAARQPVRDWCLDCAGALAEAILAITSVIDLRAIIIDSILPRNLHLELLALVQARFSATAAEGIVAPELMGGGFGALASPVGAATLPVSALLAPDSSVLMLGERSDALAGRLS</sequence>
<organism evidence="2 3">
    <name type="scientific">Pseudogemmobacter faecipullorum</name>
    <dbReference type="NCBI Taxonomy" id="2755041"/>
    <lineage>
        <taxon>Bacteria</taxon>
        <taxon>Pseudomonadati</taxon>
        <taxon>Pseudomonadota</taxon>
        <taxon>Alphaproteobacteria</taxon>
        <taxon>Rhodobacterales</taxon>
        <taxon>Paracoccaceae</taxon>
        <taxon>Pseudogemmobacter</taxon>
    </lineage>
</organism>
<keyword evidence="3" id="KW-1185">Reference proteome</keyword>
<dbReference type="Gene3D" id="1.10.10.10">
    <property type="entry name" value="Winged helix-like DNA-binding domain superfamily/Winged helix DNA-binding domain"/>
    <property type="match status" value="1"/>
</dbReference>
<proteinExistence type="predicted"/>
<dbReference type="InterPro" id="IPR036390">
    <property type="entry name" value="WH_DNA-bd_sf"/>
</dbReference>
<dbReference type="RefSeq" id="WP_226936217.1">
    <property type="nucleotide sequence ID" value="NZ_JACDXX010000011.1"/>
</dbReference>
<comment type="caution">
    <text evidence="2">The sequence shown here is derived from an EMBL/GenBank/DDBJ whole genome shotgun (WGS) entry which is preliminary data.</text>
</comment>
<dbReference type="Pfam" id="PF01047">
    <property type="entry name" value="MarR"/>
    <property type="match status" value="1"/>
</dbReference>
<dbReference type="Gene3D" id="3.30.420.40">
    <property type="match status" value="2"/>
</dbReference>
<evidence type="ECO:0000259" key="1">
    <source>
        <dbReference type="Pfam" id="PF01047"/>
    </source>
</evidence>
<reference evidence="2 3" key="1">
    <citation type="submission" date="2020-07" db="EMBL/GenBank/DDBJ databases">
        <title>Pseudogemmobacter sp. nov., isolated from poultry manure in Taiwan.</title>
        <authorList>
            <person name="Lin S.-Y."/>
            <person name="Tang Y.-S."/>
            <person name="Young C.-C."/>
        </authorList>
    </citation>
    <scope>NUCLEOTIDE SEQUENCE [LARGE SCALE GENOMIC DNA]</scope>
    <source>
        <strain evidence="2 3">CC-YST710</strain>
    </source>
</reference>
<dbReference type="SUPFAM" id="SSF46785">
    <property type="entry name" value="Winged helix' DNA-binding domain"/>
    <property type="match status" value="1"/>
</dbReference>
<evidence type="ECO:0000313" key="3">
    <source>
        <dbReference type="Proteomes" id="UP001198571"/>
    </source>
</evidence>
<feature type="domain" description="HTH marR-type" evidence="1">
    <location>
        <begin position="17"/>
        <end position="59"/>
    </location>
</feature>
<dbReference type="InterPro" id="IPR043129">
    <property type="entry name" value="ATPase_NBD"/>
</dbReference>
<dbReference type="SUPFAM" id="SSF53067">
    <property type="entry name" value="Actin-like ATPase domain"/>
    <property type="match status" value="1"/>
</dbReference>
<dbReference type="PANTHER" id="PTHR18964:SF169">
    <property type="entry name" value="N-ACETYLMANNOSAMINE KINASE"/>
    <property type="match status" value="1"/>
</dbReference>
<evidence type="ECO:0000313" key="2">
    <source>
        <dbReference type="EMBL" id="MCB5410910.1"/>
    </source>
</evidence>
<name>A0ABS8CNY3_9RHOB</name>
<accession>A0ABS8CNY3</accession>
<dbReference type="InterPro" id="IPR000835">
    <property type="entry name" value="HTH_MarR-typ"/>
</dbReference>
<protein>
    <submittedName>
        <fullName evidence="2">ROK family transcriptional regulator</fullName>
    </submittedName>
</protein>
<dbReference type="Pfam" id="PF00480">
    <property type="entry name" value="ROK"/>
    <property type="match status" value="1"/>
</dbReference>